<evidence type="ECO:0008006" key="4">
    <source>
        <dbReference type="Google" id="ProtNLM"/>
    </source>
</evidence>
<feature type="chain" id="PRO_5002487103" description="AsmA-like C-terminal domain-containing protein" evidence="1">
    <location>
        <begin position="27"/>
        <end position="596"/>
    </location>
</feature>
<dbReference type="Proteomes" id="UP000033632">
    <property type="component" value="Unassembled WGS sequence"/>
</dbReference>
<comment type="caution">
    <text evidence="2">The sequence shown here is derived from an EMBL/GenBank/DDBJ whole genome shotgun (WGS) entry which is preliminary data.</text>
</comment>
<reference evidence="2 3" key="1">
    <citation type="submission" date="2015-03" db="EMBL/GenBank/DDBJ databases">
        <authorList>
            <person name="Hassan Y.I."/>
            <person name="Lepp D."/>
            <person name="Li X.-Z."/>
            <person name="Zhou T."/>
        </authorList>
    </citation>
    <scope>NUCLEOTIDE SEQUENCE [LARGE SCALE GENOMIC DNA]</scope>
    <source>
        <strain evidence="2 3">BD-c194</strain>
    </source>
</reference>
<proteinExistence type="predicted"/>
<keyword evidence="3" id="KW-1185">Reference proteome</keyword>
<dbReference type="STRING" id="443610.VE25_09605"/>
<protein>
    <recommendedName>
        <fullName evidence="4">AsmA-like C-terminal domain-containing protein</fullName>
    </recommendedName>
</protein>
<organism evidence="2 3">
    <name type="scientific">Devosia geojensis</name>
    <dbReference type="NCBI Taxonomy" id="443610"/>
    <lineage>
        <taxon>Bacteria</taxon>
        <taxon>Pseudomonadati</taxon>
        <taxon>Pseudomonadota</taxon>
        <taxon>Alphaproteobacteria</taxon>
        <taxon>Hyphomicrobiales</taxon>
        <taxon>Devosiaceae</taxon>
        <taxon>Devosia</taxon>
    </lineage>
</organism>
<dbReference type="RefSeq" id="WP_046108391.1">
    <property type="nucleotide sequence ID" value="NZ_JZEX01000097.1"/>
</dbReference>
<dbReference type="EMBL" id="JZEX01000097">
    <property type="protein sequence ID" value="KKB12025.1"/>
    <property type="molecule type" value="Genomic_DNA"/>
</dbReference>
<keyword evidence="1" id="KW-0732">Signal</keyword>
<accession>A0A0F5FTZ8</accession>
<evidence type="ECO:0000256" key="1">
    <source>
        <dbReference type="SAM" id="SignalP"/>
    </source>
</evidence>
<dbReference type="PATRIC" id="fig|443610.3.peg.88"/>
<name>A0A0F5FTZ8_9HYPH</name>
<dbReference type="AlphaFoldDB" id="A0A0F5FTZ8"/>
<gene>
    <name evidence="2" type="ORF">VE25_09605</name>
</gene>
<feature type="signal peptide" evidence="1">
    <location>
        <begin position="1"/>
        <end position="26"/>
    </location>
</feature>
<dbReference type="OrthoDB" id="7939533at2"/>
<sequence>MTFEFRTRRLPAIACALLLAAAPAVAQDKVKTPEPAETSAPSAPPEIAVEIPEITAEGSTLDADAIRDILTAGNVAGHAEELARLEADRIVIPQVLVSVTIPDDPDASTQFSYNDVELSNVSGGIAASATIGGLTSTGPQDFTIEFGAMSAADFDIGATLAFYGFVEPGADTGFKTIYRDLSFEGGTFAGDGMTCNIGAASAEEFRARPLETPLTEIMTLASEMEASGEEPPPATIAKFLTVYADMITAFESTPMTFEGINCEGEVEEGPMTFALGSMTVDGFVPGTYPQVTISDIAVAVESGPEAGTFNIGEVVLKSFDFSRQVELLRNAPEDVDESWFEANARSLIPAFEGFSFSGVDFDIPDPENPGARIAANVGAFDVSLANYVNGIPASIQSSASNVIIDLPTDSGAPQIQQLIDAGIDRLDVGFNLALAWDEASETIAVNDITFEGANLATIKLAGTVGNAVAELFSTDTTVASMAGLGVTLKDVRLDLTDAGLSDILLGIAGAEQGVDPASMRPMMAGVAEGMVMSVLGGDEQASSVGAAIAAFVRGNTSLSLTATALDEAGLSLFELMAAQEDPTTLLSKVKIDAVSQ</sequence>
<evidence type="ECO:0000313" key="3">
    <source>
        <dbReference type="Proteomes" id="UP000033632"/>
    </source>
</evidence>
<evidence type="ECO:0000313" key="2">
    <source>
        <dbReference type="EMBL" id="KKB12025.1"/>
    </source>
</evidence>